<dbReference type="RefSeq" id="WP_205602835.1">
    <property type="nucleotide sequence ID" value="NZ_JBHSQL010000007.1"/>
</dbReference>
<evidence type="ECO:0000313" key="5">
    <source>
        <dbReference type="Proteomes" id="UP001596097"/>
    </source>
</evidence>
<dbReference type="Pfam" id="PF01066">
    <property type="entry name" value="CDP-OH_P_transf"/>
    <property type="match status" value="1"/>
</dbReference>
<dbReference type="InterPro" id="IPR043130">
    <property type="entry name" value="CDP-OH_PTrfase_TM_dom"/>
</dbReference>
<feature type="transmembrane region" description="Helical" evidence="3">
    <location>
        <begin position="64"/>
        <end position="83"/>
    </location>
</feature>
<dbReference type="InterPro" id="IPR017850">
    <property type="entry name" value="Alkaline_phosphatase_core_sf"/>
</dbReference>
<feature type="transmembrane region" description="Helical" evidence="3">
    <location>
        <begin position="183"/>
        <end position="200"/>
    </location>
</feature>
<dbReference type="EMBL" id="JBHSQL010000007">
    <property type="protein sequence ID" value="MFC6149902.1"/>
    <property type="molecule type" value="Genomic_DNA"/>
</dbReference>
<dbReference type="InterPro" id="IPR000462">
    <property type="entry name" value="CDP-OH_P_trans"/>
</dbReference>
<protein>
    <submittedName>
        <fullName evidence="4">CDP-alcohol phosphatidyltransferase family protein</fullName>
    </submittedName>
</protein>
<evidence type="ECO:0000256" key="1">
    <source>
        <dbReference type="ARBA" id="ARBA00022679"/>
    </source>
</evidence>
<feature type="transmembrane region" description="Helical" evidence="3">
    <location>
        <begin position="206"/>
        <end position="224"/>
    </location>
</feature>
<evidence type="ECO:0000256" key="3">
    <source>
        <dbReference type="SAM" id="Phobius"/>
    </source>
</evidence>
<dbReference type="Gene3D" id="3.40.720.10">
    <property type="entry name" value="Alkaline Phosphatase, subunit A"/>
    <property type="match status" value="1"/>
</dbReference>
<comment type="similarity">
    <text evidence="2">Belongs to the CDP-alcohol phosphatidyltransferase class-I family.</text>
</comment>
<comment type="caution">
    <text evidence="4">The sequence shown here is derived from an EMBL/GenBank/DDBJ whole genome shotgun (WGS) entry which is preliminary data.</text>
</comment>
<evidence type="ECO:0000313" key="4">
    <source>
        <dbReference type="EMBL" id="MFC6149902.1"/>
    </source>
</evidence>
<proteinExistence type="inferred from homology"/>
<feature type="transmembrane region" description="Helical" evidence="3">
    <location>
        <begin position="89"/>
        <end position="110"/>
    </location>
</feature>
<organism evidence="4 5">
    <name type="scientific">Mumia xiangluensis</name>
    <dbReference type="NCBI Taxonomy" id="1678900"/>
    <lineage>
        <taxon>Bacteria</taxon>
        <taxon>Bacillati</taxon>
        <taxon>Actinomycetota</taxon>
        <taxon>Actinomycetes</taxon>
        <taxon>Propionibacteriales</taxon>
        <taxon>Nocardioidaceae</taxon>
        <taxon>Mumia</taxon>
    </lineage>
</organism>
<dbReference type="PROSITE" id="PS00379">
    <property type="entry name" value="CDP_ALCOHOL_P_TRANSF"/>
    <property type="match status" value="1"/>
</dbReference>
<name>A0ABW1QKD8_9ACTN</name>
<feature type="transmembrane region" description="Helical" evidence="3">
    <location>
        <begin position="389"/>
        <end position="409"/>
    </location>
</feature>
<feature type="transmembrane region" description="Helical" evidence="3">
    <location>
        <begin position="147"/>
        <end position="171"/>
    </location>
</feature>
<dbReference type="SUPFAM" id="SSF53649">
    <property type="entry name" value="Alkaline phosphatase-like"/>
    <property type="match status" value="1"/>
</dbReference>
<keyword evidence="3" id="KW-0472">Membrane</keyword>
<accession>A0ABW1QKD8</accession>
<keyword evidence="1 2" id="KW-0808">Transferase</keyword>
<evidence type="ECO:0000256" key="2">
    <source>
        <dbReference type="RuleBase" id="RU003750"/>
    </source>
</evidence>
<feature type="transmembrane region" description="Helical" evidence="3">
    <location>
        <begin position="7"/>
        <end position="26"/>
    </location>
</feature>
<feature type="transmembrane region" description="Helical" evidence="3">
    <location>
        <begin position="270"/>
        <end position="292"/>
    </location>
</feature>
<sequence length="791" mass="84085">MPKVQRWPVAGLIGSLLMLVLLDLWVGLREVGWVVGLLVSAGVAALLSGALARAGARRFGPANAVTLFRSALTVAVAALAAGTSLDGPALVVLVSLASLALALDLVDGWVARRTGTVSTLGARFDMEVDALLVLVLSVVVVRSLGWAAAWVLLIGAARYLLLVAAVLVPWLREPTPVRPWAKVVAAVQGVVLTVVAAGVLPRPVELVALAGALALLIESFAWQVRWLSRHRDHRRTARSHRVPAVAPAATAAAALVVWVALVLPDRATDLSAASVLSVPLEGALLLALAVLAPPRAARVAAVAAGLVIAVVVLLKVLEAVFRGVFDRPFDLLNDGYYLGPGFGVLVDSVGRTAAVGAVVGLVLMVAAIAVALPWSLLRLTRAARGRRGLALGVAGALTLLWAGAAATGARVPGGPEVATASTTTAAYGQVTRLRADLEDRKAFGREIRCDPYADVAPAGLLGALRGKDVLLVFIESYGRVAVEGSSFSPAVATALDQGTRSLTASGYATRSAYLTSPTFGGASWLAHATLQSGLWVDSQQRHDQLLSAHRLTLSSAFRRAGWRTVLDVPANTRPWPQGTRFYGVDQAYDAGDVGYRGPEFSYATMPDQYVLAALHRLELADADRRPVMAEVDLVSSHHPWTPLPRLVDWDDVGDGSVFDDMPAQGLSPDEAFRDPDRIRSLYGRSIVYTWQALVSYLQHFSDPDLVVVALGDHQPHRYVSGRDAGRDVPVSVIAQDPAVLRAVAGWGWRPGLRPAPDAPAWRMDRFRDTFLETFSLEPFKRSAHEGRNPPC</sequence>
<keyword evidence="3" id="KW-1133">Transmembrane helix</keyword>
<feature type="transmembrane region" description="Helical" evidence="3">
    <location>
        <begin position="32"/>
        <end position="52"/>
    </location>
</feature>
<keyword evidence="3" id="KW-0812">Transmembrane</keyword>
<reference evidence="5" key="1">
    <citation type="journal article" date="2019" name="Int. J. Syst. Evol. Microbiol.">
        <title>The Global Catalogue of Microorganisms (GCM) 10K type strain sequencing project: providing services to taxonomists for standard genome sequencing and annotation.</title>
        <authorList>
            <consortium name="The Broad Institute Genomics Platform"/>
            <consortium name="The Broad Institute Genome Sequencing Center for Infectious Disease"/>
            <person name="Wu L."/>
            <person name="Ma J."/>
        </authorList>
    </citation>
    <scope>NUCLEOTIDE SEQUENCE [LARGE SCALE GENOMIC DNA]</scope>
    <source>
        <strain evidence="5">CGMCC 4.7198</strain>
    </source>
</reference>
<gene>
    <name evidence="4" type="ORF">ACFPYK_10875</name>
</gene>
<dbReference type="Proteomes" id="UP001596097">
    <property type="component" value="Unassembled WGS sequence"/>
</dbReference>
<dbReference type="InterPro" id="IPR048254">
    <property type="entry name" value="CDP_ALCOHOL_P_TRANSF_CS"/>
</dbReference>
<feature type="transmembrane region" description="Helical" evidence="3">
    <location>
        <begin position="244"/>
        <end position="264"/>
    </location>
</feature>
<feature type="transmembrane region" description="Helical" evidence="3">
    <location>
        <begin position="299"/>
        <end position="321"/>
    </location>
</feature>
<dbReference type="Gene3D" id="1.20.120.1760">
    <property type="match status" value="1"/>
</dbReference>
<feature type="transmembrane region" description="Helical" evidence="3">
    <location>
        <begin position="353"/>
        <end position="377"/>
    </location>
</feature>
<keyword evidence="5" id="KW-1185">Reference proteome</keyword>